<dbReference type="InterPro" id="IPR050490">
    <property type="entry name" value="Bact_solute-bd_prot1"/>
</dbReference>
<evidence type="ECO:0000256" key="4">
    <source>
        <dbReference type="ARBA" id="ARBA00023139"/>
    </source>
</evidence>
<dbReference type="RefSeq" id="WP_148392512.1">
    <property type="nucleotide sequence ID" value="NZ_JBBMFP010000018.1"/>
</dbReference>
<proteinExistence type="predicted"/>
<dbReference type="EMBL" id="JBBMFP010000018">
    <property type="protein sequence ID" value="MEQ2432982.1"/>
    <property type="molecule type" value="Genomic_DNA"/>
</dbReference>
<feature type="chain" id="PRO_5045963970" evidence="6">
    <location>
        <begin position="25"/>
        <end position="565"/>
    </location>
</feature>
<dbReference type="Proteomes" id="UP001457898">
    <property type="component" value="Unassembled WGS sequence"/>
</dbReference>
<sequence>MKKKNRFRKIISISMAAAMTMSLAACGENTEDKQDAVKSADGALGAYEETVSCTVGRSTIANPKFPDGDTYEDNAYTRYLKERLNVEIKDEFEANGEDYDRQVSLAIASGELPDMMRVGSKDILDELVENDLVEDLSSVYEEYASDGIKKIYDSYDGRCLETATYDGKLMAMPGTNLDSAPCEVFIRQDWLDELGMDIDPDGDKCLTVDELGEAAKAFIEKDPGGTGNPVGLAFVPNLTAGDYSGSGHTMNAIASAYEAFPGSWLMDQDGKVYNSSTSEGMKQSLEKMAEWFQEGIVDPQFGTRTWDDITALLTNGQLGIAFGPWHIPDWLLNNVRSMDPDADFSVMTICDENGKVNVTHSNANSGYMVVRKGYSNPEVLVKMANLFFDDIVNNKNLEAEAPEVSEYVKTVDNTARPFQVEINSYTSLLDDYADIKNCVNGEITMDEVRTAESKTIVESVNRYLKEPEKADVTDWAKYTSRMGGIELIESLTEKEQFEWFSPVFFDITETMKTNSADLDKLQEETFVAIVTGAKSIDEFDSFVTEWKERGGEQIIKEIEEIVGSK</sequence>
<keyword evidence="3" id="KW-0472">Membrane</keyword>
<keyword evidence="8" id="KW-1185">Reference proteome</keyword>
<comment type="caution">
    <text evidence="7">The sequence shown here is derived from an EMBL/GenBank/DDBJ whole genome shotgun (WGS) entry which is preliminary data.</text>
</comment>
<evidence type="ECO:0000256" key="5">
    <source>
        <dbReference type="ARBA" id="ARBA00023288"/>
    </source>
</evidence>
<evidence type="ECO:0000313" key="8">
    <source>
        <dbReference type="Proteomes" id="UP001457898"/>
    </source>
</evidence>
<reference evidence="7 8" key="1">
    <citation type="submission" date="2024-03" db="EMBL/GenBank/DDBJ databases">
        <title>Human intestinal bacterial collection.</title>
        <authorList>
            <person name="Pauvert C."/>
            <person name="Hitch T.C.A."/>
            <person name="Clavel T."/>
        </authorList>
    </citation>
    <scope>NUCLEOTIDE SEQUENCE [LARGE SCALE GENOMIC DNA]</scope>
    <source>
        <strain evidence="7 8">CLA-SR-H028</strain>
    </source>
</reference>
<accession>A0ABV1DRH4</accession>
<dbReference type="InterPro" id="IPR018247">
    <property type="entry name" value="EF_Hand_1_Ca_BS"/>
</dbReference>
<protein>
    <submittedName>
        <fullName evidence="7">Extracellular solute-binding protein</fullName>
    </submittedName>
</protein>
<keyword evidence="5" id="KW-0449">Lipoprotein</keyword>
<dbReference type="PANTHER" id="PTHR43649:SF33">
    <property type="entry name" value="POLYGALACTURONAN_RHAMNOGALACTURONAN-BINDING PROTEIN YTCQ"/>
    <property type="match status" value="1"/>
</dbReference>
<evidence type="ECO:0000256" key="1">
    <source>
        <dbReference type="ARBA" id="ARBA00022475"/>
    </source>
</evidence>
<dbReference type="PROSITE" id="PS51257">
    <property type="entry name" value="PROKAR_LIPOPROTEIN"/>
    <property type="match status" value="1"/>
</dbReference>
<name>A0ABV1DRH4_9FIRM</name>
<evidence type="ECO:0000313" key="7">
    <source>
        <dbReference type="EMBL" id="MEQ2432982.1"/>
    </source>
</evidence>
<keyword evidence="4" id="KW-0564">Palmitate</keyword>
<feature type="signal peptide" evidence="6">
    <location>
        <begin position="1"/>
        <end position="24"/>
    </location>
</feature>
<dbReference type="Pfam" id="PF13416">
    <property type="entry name" value="SBP_bac_8"/>
    <property type="match status" value="1"/>
</dbReference>
<evidence type="ECO:0000256" key="3">
    <source>
        <dbReference type="ARBA" id="ARBA00023136"/>
    </source>
</evidence>
<evidence type="ECO:0000256" key="2">
    <source>
        <dbReference type="ARBA" id="ARBA00022729"/>
    </source>
</evidence>
<dbReference type="PANTHER" id="PTHR43649">
    <property type="entry name" value="ARABINOSE-BINDING PROTEIN-RELATED"/>
    <property type="match status" value="1"/>
</dbReference>
<dbReference type="InterPro" id="IPR006059">
    <property type="entry name" value="SBP"/>
</dbReference>
<organism evidence="7 8">
    <name type="scientific">Blautia caccae</name>
    <dbReference type="NCBI Taxonomy" id="3133175"/>
    <lineage>
        <taxon>Bacteria</taxon>
        <taxon>Bacillati</taxon>
        <taxon>Bacillota</taxon>
        <taxon>Clostridia</taxon>
        <taxon>Lachnospirales</taxon>
        <taxon>Lachnospiraceae</taxon>
        <taxon>Blautia</taxon>
    </lineage>
</organism>
<evidence type="ECO:0000256" key="6">
    <source>
        <dbReference type="SAM" id="SignalP"/>
    </source>
</evidence>
<keyword evidence="1" id="KW-1003">Cell membrane</keyword>
<keyword evidence="2 6" id="KW-0732">Signal</keyword>
<dbReference type="Gene3D" id="3.40.190.10">
    <property type="entry name" value="Periplasmic binding protein-like II"/>
    <property type="match status" value="3"/>
</dbReference>
<dbReference type="SUPFAM" id="SSF53850">
    <property type="entry name" value="Periplasmic binding protein-like II"/>
    <property type="match status" value="1"/>
</dbReference>
<dbReference type="PROSITE" id="PS00018">
    <property type="entry name" value="EF_HAND_1"/>
    <property type="match status" value="1"/>
</dbReference>
<gene>
    <name evidence="7" type="ORF">WMO65_18460</name>
</gene>